<sequence>MGSQVTRRGFLATLGGVAGVAAATEPADAQQEGQTQRVNMTDSLVFNPDEIFVEPGTTVIWQNVGAVGHSVTAYEDEIPDAAEFFASGGFDEEAAARRGYPDRGDIAGEENYRHTFEVEGTYEYFCIPHESVGMLGTVEVTTDPPAQEGFVSILTNRSRDIAIYLVTGLVAVLAFAWAVLKYGGEYGEEN</sequence>
<dbReference type="PANTHER" id="PTHR34192:SF10">
    <property type="entry name" value="PLASTOCYANIN MAJOR ISOFORM, CHLOROPLASTIC-RELATED"/>
    <property type="match status" value="1"/>
</dbReference>
<dbReference type="InterPro" id="IPR019546">
    <property type="entry name" value="TAT_signal_bac_arc"/>
</dbReference>
<keyword evidence="2" id="KW-0813">Transport</keyword>
<dbReference type="GO" id="GO:0046872">
    <property type="term" value="F:metal ion binding"/>
    <property type="evidence" value="ECO:0007669"/>
    <property type="project" value="UniProtKB-KW"/>
</dbReference>
<dbReference type="Gene3D" id="2.60.40.420">
    <property type="entry name" value="Cupredoxins - blue copper proteins"/>
    <property type="match status" value="1"/>
</dbReference>
<evidence type="ECO:0000256" key="7">
    <source>
        <dbReference type="SAM" id="Phobius"/>
    </source>
</evidence>
<evidence type="ECO:0000256" key="6">
    <source>
        <dbReference type="ARBA" id="ARBA00023136"/>
    </source>
</evidence>
<dbReference type="PANTHER" id="PTHR34192">
    <property type="entry name" value="PLASTOCYANIN MAJOR ISOFORM, CHLOROPLASTIC-RELATED"/>
    <property type="match status" value="1"/>
</dbReference>
<organism evidence="9 10">
    <name type="scientific">Halobacterium litoreum</name>
    <dbReference type="NCBI Taxonomy" id="2039234"/>
    <lineage>
        <taxon>Archaea</taxon>
        <taxon>Methanobacteriati</taxon>
        <taxon>Methanobacteriota</taxon>
        <taxon>Stenosarchaea group</taxon>
        <taxon>Halobacteria</taxon>
        <taxon>Halobacteriales</taxon>
        <taxon>Halobacteriaceae</taxon>
        <taxon>Halobacterium</taxon>
    </lineage>
</organism>
<dbReference type="PROSITE" id="PS00196">
    <property type="entry name" value="COPPER_BLUE"/>
    <property type="match status" value="1"/>
</dbReference>
<dbReference type="InterPro" id="IPR006311">
    <property type="entry name" value="TAT_signal"/>
</dbReference>
<reference evidence="9 10" key="1">
    <citation type="journal article" date="2019" name="Int. J. Syst. Evol. Microbiol.">
        <title>The Global Catalogue of Microorganisms (GCM) 10K type strain sequencing project: providing services to taxonomists for standard genome sequencing and annotation.</title>
        <authorList>
            <consortium name="The Broad Institute Genomics Platform"/>
            <consortium name="The Broad Institute Genome Sequencing Center for Infectious Disease"/>
            <person name="Wu L."/>
            <person name="Ma J."/>
        </authorList>
    </citation>
    <scope>NUCLEOTIDE SEQUENCE [LARGE SCALE GENOMIC DNA]</scope>
    <source>
        <strain evidence="9 10">CGMCC 1.12562</strain>
    </source>
</reference>
<dbReference type="InterPro" id="IPR028871">
    <property type="entry name" value="BlueCu_1_BS"/>
</dbReference>
<dbReference type="AlphaFoldDB" id="A0ABD5NHQ6"/>
<dbReference type="GO" id="GO:0016020">
    <property type="term" value="C:membrane"/>
    <property type="evidence" value="ECO:0007669"/>
    <property type="project" value="UniProtKB-SubCell"/>
</dbReference>
<proteinExistence type="predicted"/>
<gene>
    <name evidence="9" type="ORF">ACFOKC_12395</name>
</gene>
<keyword evidence="5" id="KW-0186">Copper</keyword>
<evidence type="ECO:0000313" key="9">
    <source>
        <dbReference type="EMBL" id="MFC3478522.1"/>
    </source>
</evidence>
<dbReference type="EMBL" id="JBHRWN010000002">
    <property type="protein sequence ID" value="MFC3478522.1"/>
    <property type="molecule type" value="Genomic_DNA"/>
</dbReference>
<comment type="subcellular location">
    <subcellularLocation>
        <location evidence="1">Membrane</location>
    </subcellularLocation>
</comment>
<evidence type="ECO:0000259" key="8">
    <source>
        <dbReference type="Pfam" id="PF00127"/>
    </source>
</evidence>
<evidence type="ECO:0000256" key="4">
    <source>
        <dbReference type="ARBA" id="ARBA00022982"/>
    </source>
</evidence>
<dbReference type="Proteomes" id="UP001595660">
    <property type="component" value="Unassembled WGS sequence"/>
</dbReference>
<accession>A0ABD5NHQ6</accession>
<keyword evidence="10" id="KW-1185">Reference proteome</keyword>
<dbReference type="CDD" id="cd04220">
    <property type="entry name" value="Halocyanin"/>
    <property type="match status" value="1"/>
</dbReference>
<dbReference type="PROSITE" id="PS51318">
    <property type="entry name" value="TAT"/>
    <property type="match status" value="1"/>
</dbReference>
<dbReference type="NCBIfam" id="TIGR01409">
    <property type="entry name" value="TAT_signal_seq"/>
    <property type="match status" value="1"/>
</dbReference>
<evidence type="ECO:0000313" key="10">
    <source>
        <dbReference type="Proteomes" id="UP001595660"/>
    </source>
</evidence>
<keyword evidence="4" id="KW-0249">Electron transport</keyword>
<keyword evidence="7" id="KW-1133">Transmembrane helix</keyword>
<protein>
    <submittedName>
        <fullName evidence="9">Plastocyanin/azurin family copper-binding protein</fullName>
    </submittedName>
</protein>
<evidence type="ECO:0000256" key="1">
    <source>
        <dbReference type="ARBA" id="ARBA00004370"/>
    </source>
</evidence>
<dbReference type="SUPFAM" id="SSF49503">
    <property type="entry name" value="Cupredoxins"/>
    <property type="match status" value="1"/>
</dbReference>
<feature type="domain" description="Blue (type 1) copper" evidence="8">
    <location>
        <begin position="41"/>
        <end position="140"/>
    </location>
</feature>
<dbReference type="InterPro" id="IPR008972">
    <property type="entry name" value="Cupredoxin"/>
</dbReference>
<dbReference type="GeneID" id="69118468"/>
<dbReference type="Pfam" id="PF00127">
    <property type="entry name" value="Copper-bind"/>
    <property type="match status" value="1"/>
</dbReference>
<name>A0ABD5NHQ6_9EURY</name>
<evidence type="ECO:0000256" key="2">
    <source>
        <dbReference type="ARBA" id="ARBA00022448"/>
    </source>
</evidence>
<evidence type="ECO:0000256" key="5">
    <source>
        <dbReference type="ARBA" id="ARBA00023008"/>
    </source>
</evidence>
<comment type="caution">
    <text evidence="9">The sequence shown here is derived from an EMBL/GenBank/DDBJ whole genome shotgun (WGS) entry which is preliminary data.</text>
</comment>
<dbReference type="InterPro" id="IPR000923">
    <property type="entry name" value="BlueCu_1"/>
</dbReference>
<keyword evidence="7" id="KW-0812">Transmembrane</keyword>
<keyword evidence="3" id="KW-0479">Metal-binding</keyword>
<feature type="transmembrane region" description="Helical" evidence="7">
    <location>
        <begin position="161"/>
        <end position="180"/>
    </location>
</feature>
<evidence type="ECO:0000256" key="3">
    <source>
        <dbReference type="ARBA" id="ARBA00022723"/>
    </source>
</evidence>
<keyword evidence="6 7" id="KW-0472">Membrane</keyword>
<dbReference type="RefSeq" id="WP_332839496.1">
    <property type="nucleotide sequence ID" value="NZ_CP089466.1"/>
</dbReference>